<proteinExistence type="predicted"/>
<dbReference type="InterPro" id="IPR036526">
    <property type="entry name" value="C-N_Hydrolase_sf"/>
</dbReference>
<accession>A0A166V2I9</accession>
<reference evidence="3 4" key="1">
    <citation type="submission" date="2013-07" db="EMBL/GenBank/DDBJ databases">
        <title>Comparative Genomic and Metabolomic Analysis of Twelve Strains of Pseudoalteromonas luteoviolacea.</title>
        <authorList>
            <person name="Vynne N.G."/>
            <person name="Mansson M."/>
            <person name="Gram L."/>
        </authorList>
    </citation>
    <scope>NUCLEOTIDE SEQUENCE [LARGE SCALE GENOMIC DNA]</scope>
    <source>
        <strain evidence="3 4">DSM 6061</strain>
    </source>
</reference>
<evidence type="ECO:0000256" key="1">
    <source>
        <dbReference type="ARBA" id="ARBA00022801"/>
    </source>
</evidence>
<feature type="domain" description="CN hydrolase" evidence="2">
    <location>
        <begin position="1"/>
        <end position="243"/>
    </location>
</feature>
<dbReference type="Gene3D" id="3.60.110.10">
    <property type="entry name" value="Carbon-nitrogen hydrolase"/>
    <property type="match status" value="1"/>
</dbReference>
<comment type="caution">
    <text evidence="3">The sequence shown here is derived from an EMBL/GenBank/DDBJ whole genome shotgun (WGS) entry which is preliminary data.</text>
</comment>
<dbReference type="Proteomes" id="UP000076643">
    <property type="component" value="Unassembled WGS sequence"/>
</dbReference>
<dbReference type="Pfam" id="PF00795">
    <property type="entry name" value="CN_hydrolase"/>
    <property type="match status" value="1"/>
</dbReference>
<dbReference type="EMBL" id="AUYB01000136">
    <property type="protein sequence ID" value="KZN31645.1"/>
    <property type="molecule type" value="Genomic_DNA"/>
</dbReference>
<dbReference type="InterPro" id="IPR050345">
    <property type="entry name" value="Aliph_Amidase/BUP"/>
</dbReference>
<dbReference type="SUPFAM" id="SSF56317">
    <property type="entry name" value="Carbon-nitrogen hydrolase"/>
    <property type="match status" value="1"/>
</dbReference>
<keyword evidence="4" id="KW-1185">Reference proteome</keyword>
<dbReference type="InterPro" id="IPR003010">
    <property type="entry name" value="C-N_Hydrolase"/>
</dbReference>
<keyword evidence="1" id="KW-0378">Hydrolase</keyword>
<gene>
    <name evidence="3" type="ORF">N475_04120</name>
</gene>
<dbReference type="RefSeq" id="WP_063365896.1">
    <property type="nucleotide sequence ID" value="NZ_AQHB01000046.1"/>
</dbReference>
<name>A0A166V2I9_9GAMM</name>
<dbReference type="GO" id="GO:0050126">
    <property type="term" value="F:N-carbamoylputrescine amidase activity"/>
    <property type="evidence" value="ECO:0007669"/>
    <property type="project" value="TreeGrafter"/>
</dbReference>
<dbReference type="PROSITE" id="PS50263">
    <property type="entry name" value="CN_HYDROLASE"/>
    <property type="match status" value="1"/>
</dbReference>
<dbReference type="CDD" id="cd07197">
    <property type="entry name" value="nitrilase"/>
    <property type="match status" value="1"/>
</dbReference>
<protein>
    <recommendedName>
        <fullName evidence="2">CN hydrolase domain-containing protein</fullName>
    </recommendedName>
</protein>
<evidence type="ECO:0000313" key="3">
    <source>
        <dbReference type="EMBL" id="KZN31645.1"/>
    </source>
</evidence>
<evidence type="ECO:0000259" key="2">
    <source>
        <dbReference type="PROSITE" id="PS50263"/>
    </source>
</evidence>
<evidence type="ECO:0000313" key="4">
    <source>
        <dbReference type="Proteomes" id="UP000076643"/>
    </source>
</evidence>
<dbReference type="GO" id="GO:0033388">
    <property type="term" value="P:putrescine biosynthetic process from arginine"/>
    <property type="evidence" value="ECO:0007669"/>
    <property type="project" value="TreeGrafter"/>
</dbReference>
<dbReference type="AlphaFoldDB" id="A0A166V2I9"/>
<organism evidence="3 4">
    <name type="scientific">Pseudoalteromonas luteoviolacea DSM 6061</name>
    <dbReference type="NCBI Taxonomy" id="1365250"/>
    <lineage>
        <taxon>Bacteria</taxon>
        <taxon>Pseudomonadati</taxon>
        <taxon>Pseudomonadota</taxon>
        <taxon>Gammaproteobacteria</taxon>
        <taxon>Alteromonadales</taxon>
        <taxon>Pseudoalteromonadaceae</taxon>
        <taxon>Pseudoalteromonas</taxon>
    </lineage>
</organism>
<sequence length="243" mass="26234">MKLAVAQSCSTRGDVTLNIENHIKYAREASKLGVSYLIFPELSLTGYELDVAKEVAFELDDVRLQPLFEAAKDYQISLGVGAPMTSQGSLKIGLFVIHKDGTAEVYEKMHLHEGEEVYFNNGNTYHLIEVGGQRVANAICADTTNPSHAKGCAELGATVYIAGVLVTPQGYAKDASLWSSYAKKHNMLVAIANYNQPSGGLAAAGKSAVWYGDQLLAQANEDDDVLVVAQITDEGWSAKVYQV</sequence>
<dbReference type="PATRIC" id="fig|1365250.3.peg.4385"/>
<dbReference type="PANTHER" id="PTHR43674">
    <property type="entry name" value="NITRILASE C965.09-RELATED"/>
    <property type="match status" value="1"/>
</dbReference>
<dbReference type="PANTHER" id="PTHR43674:SF2">
    <property type="entry name" value="BETA-UREIDOPROPIONASE"/>
    <property type="match status" value="1"/>
</dbReference>